<dbReference type="Gene3D" id="3.30.310.210">
    <property type="match status" value="1"/>
</dbReference>
<sequence length="196" mass="20472">RRRRRRRKKKAGPSFAQRRRGLAMDADRVPCCFLVPEDVAGVVAGSGPQASGACVEVLPDEETPPVLSDRIVSVFGGPAQQEAECKRIVQIVHRSQEVAEGAVGIFVMLVPAASTGYIVGPKGATISALVDGSGAEVSISRAPVAGTELQPVSVTGDLSQTVDAACRLTGLLQELAARGRLDAELWQPRPPLAAAG</sequence>
<dbReference type="InterPro" id="IPR004087">
    <property type="entry name" value="KH_dom"/>
</dbReference>
<name>A0ABN9VFZ2_9DINO</name>
<dbReference type="Pfam" id="PF00013">
    <property type="entry name" value="KH_1"/>
    <property type="match status" value="1"/>
</dbReference>
<evidence type="ECO:0000259" key="3">
    <source>
        <dbReference type="SMART" id="SM00322"/>
    </source>
</evidence>
<proteinExistence type="predicted"/>
<feature type="non-terminal residue" evidence="4">
    <location>
        <position position="1"/>
    </location>
</feature>
<dbReference type="CDD" id="cd00105">
    <property type="entry name" value="KH-I"/>
    <property type="match status" value="1"/>
</dbReference>
<dbReference type="InterPro" id="IPR036612">
    <property type="entry name" value="KH_dom_type_1_sf"/>
</dbReference>
<evidence type="ECO:0000313" key="5">
    <source>
        <dbReference type="Proteomes" id="UP001189429"/>
    </source>
</evidence>
<dbReference type="EMBL" id="CAUYUJ010016972">
    <property type="protein sequence ID" value="CAK0870556.1"/>
    <property type="molecule type" value="Genomic_DNA"/>
</dbReference>
<dbReference type="PANTHER" id="PTHR10288">
    <property type="entry name" value="KH DOMAIN CONTAINING RNA BINDING PROTEIN"/>
    <property type="match status" value="1"/>
</dbReference>
<dbReference type="PROSITE" id="PS50084">
    <property type="entry name" value="KH_TYPE_1"/>
    <property type="match status" value="1"/>
</dbReference>
<dbReference type="Proteomes" id="UP001189429">
    <property type="component" value="Unassembled WGS sequence"/>
</dbReference>
<evidence type="ECO:0000256" key="1">
    <source>
        <dbReference type="ARBA" id="ARBA00022737"/>
    </source>
</evidence>
<evidence type="ECO:0000313" key="4">
    <source>
        <dbReference type="EMBL" id="CAK0870556.1"/>
    </source>
</evidence>
<dbReference type="InterPro" id="IPR004088">
    <property type="entry name" value="KH_dom_type_1"/>
</dbReference>
<accession>A0ABN9VFZ2</accession>
<feature type="non-terminal residue" evidence="4">
    <location>
        <position position="196"/>
    </location>
</feature>
<comment type="caution">
    <text evidence="4">The sequence shown here is derived from an EMBL/GenBank/DDBJ whole genome shotgun (WGS) entry which is preliminary data.</text>
</comment>
<keyword evidence="5" id="KW-1185">Reference proteome</keyword>
<dbReference type="SMART" id="SM00322">
    <property type="entry name" value="KH"/>
    <property type="match status" value="1"/>
</dbReference>
<reference evidence="4" key="1">
    <citation type="submission" date="2023-10" db="EMBL/GenBank/DDBJ databases">
        <authorList>
            <person name="Chen Y."/>
            <person name="Shah S."/>
            <person name="Dougan E. K."/>
            <person name="Thang M."/>
            <person name="Chan C."/>
        </authorList>
    </citation>
    <scope>NUCLEOTIDE SEQUENCE [LARGE SCALE GENOMIC DNA]</scope>
</reference>
<protein>
    <recommendedName>
        <fullName evidence="3">K Homology domain-containing protein</fullName>
    </recommendedName>
</protein>
<keyword evidence="1" id="KW-0677">Repeat</keyword>
<keyword evidence="2" id="KW-0694">RNA-binding</keyword>
<gene>
    <name evidence="4" type="ORF">PCOR1329_LOCUS56626</name>
</gene>
<dbReference type="SUPFAM" id="SSF54791">
    <property type="entry name" value="Eukaryotic type KH-domain (KH-domain type I)"/>
    <property type="match status" value="2"/>
</dbReference>
<organism evidence="4 5">
    <name type="scientific">Prorocentrum cordatum</name>
    <dbReference type="NCBI Taxonomy" id="2364126"/>
    <lineage>
        <taxon>Eukaryota</taxon>
        <taxon>Sar</taxon>
        <taxon>Alveolata</taxon>
        <taxon>Dinophyceae</taxon>
        <taxon>Prorocentrales</taxon>
        <taxon>Prorocentraceae</taxon>
        <taxon>Prorocentrum</taxon>
    </lineage>
</organism>
<evidence type="ECO:0000256" key="2">
    <source>
        <dbReference type="PROSITE-ProRule" id="PRU00117"/>
    </source>
</evidence>
<feature type="domain" description="K Homology" evidence="3">
    <location>
        <begin position="102"/>
        <end position="174"/>
    </location>
</feature>